<protein>
    <submittedName>
        <fullName evidence="2">Uncharacterized protein</fullName>
    </submittedName>
</protein>
<dbReference type="InterPro" id="IPR013762">
    <property type="entry name" value="Integrase-like_cat_sf"/>
</dbReference>
<keyword evidence="1" id="KW-0233">DNA recombination</keyword>
<dbReference type="EMBL" id="JAXIVS010000008">
    <property type="protein sequence ID" value="MDY7229470.1"/>
    <property type="molecule type" value="Genomic_DNA"/>
</dbReference>
<evidence type="ECO:0000313" key="3">
    <source>
        <dbReference type="Proteomes" id="UP001291309"/>
    </source>
</evidence>
<organism evidence="2 3">
    <name type="scientific">Hyalangium rubrum</name>
    <dbReference type="NCBI Taxonomy" id="3103134"/>
    <lineage>
        <taxon>Bacteria</taxon>
        <taxon>Pseudomonadati</taxon>
        <taxon>Myxococcota</taxon>
        <taxon>Myxococcia</taxon>
        <taxon>Myxococcales</taxon>
        <taxon>Cystobacterineae</taxon>
        <taxon>Archangiaceae</taxon>
        <taxon>Hyalangium</taxon>
    </lineage>
</organism>
<dbReference type="InterPro" id="IPR011010">
    <property type="entry name" value="DNA_brk_join_enz"/>
</dbReference>
<evidence type="ECO:0000313" key="2">
    <source>
        <dbReference type="EMBL" id="MDY7229470.1"/>
    </source>
</evidence>
<evidence type="ECO:0000256" key="1">
    <source>
        <dbReference type="ARBA" id="ARBA00023172"/>
    </source>
</evidence>
<accession>A0ABU5H824</accession>
<gene>
    <name evidence="2" type="ORF">SYV04_23960</name>
</gene>
<dbReference type="Proteomes" id="UP001291309">
    <property type="component" value="Unassembled WGS sequence"/>
</dbReference>
<comment type="caution">
    <text evidence="2">The sequence shown here is derived from an EMBL/GenBank/DDBJ whole genome shotgun (WGS) entry which is preliminary data.</text>
</comment>
<dbReference type="Gene3D" id="1.10.443.10">
    <property type="entry name" value="Intergrase catalytic core"/>
    <property type="match status" value="1"/>
</dbReference>
<sequence length="84" mass="9318">MPHNIHSMVYAGKEPWHGLGTPLPRNADYDSIVEAAGFYTAIELKTVVSRTCTRTGLARRLGWHDLRNSFASHLVMRGVALKAV</sequence>
<dbReference type="SUPFAM" id="SSF56349">
    <property type="entry name" value="DNA breaking-rejoining enzymes"/>
    <property type="match status" value="1"/>
</dbReference>
<reference evidence="2 3" key="1">
    <citation type="submission" date="2023-12" db="EMBL/GenBank/DDBJ databases">
        <title>the genome sequence of Hyalangium sp. s54d21.</title>
        <authorList>
            <person name="Zhang X."/>
        </authorList>
    </citation>
    <scope>NUCLEOTIDE SEQUENCE [LARGE SCALE GENOMIC DNA]</scope>
    <source>
        <strain evidence="3">s54d21</strain>
    </source>
</reference>
<dbReference type="RefSeq" id="WP_321548192.1">
    <property type="nucleotide sequence ID" value="NZ_JAXIVS010000008.1"/>
</dbReference>
<name>A0ABU5H824_9BACT</name>
<proteinExistence type="predicted"/>
<keyword evidence="3" id="KW-1185">Reference proteome</keyword>